<dbReference type="InterPro" id="IPR004358">
    <property type="entry name" value="Sig_transdc_His_kin-like_C"/>
</dbReference>
<name>A0A317PPB8_9HYPH</name>
<dbReference type="CDD" id="cd17546">
    <property type="entry name" value="REC_hyHK_CKI1_RcsC-like"/>
    <property type="match status" value="2"/>
</dbReference>
<evidence type="ECO:0000256" key="6">
    <source>
        <dbReference type="ARBA" id="ARBA00022777"/>
    </source>
</evidence>
<proteinExistence type="predicted"/>
<dbReference type="CDD" id="cd00082">
    <property type="entry name" value="HisKA"/>
    <property type="match status" value="1"/>
</dbReference>
<dbReference type="PANTHER" id="PTHR45339">
    <property type="entry name" value="HYBRID SIGNAL TRANSDUCTION HISTIDINE KINASE J"/>
    <property type="match status" value="1"/>
</dbReference>
<dbReference type="InterPro" id="IPR001789">
    <property type="entry name" value="Sig_transdc_resp-reg_receiver"/>
</dbReference>
<dbReference type="InterPro" id="IPR011006">
    <property type="entry name" value="CheY-like_superfamily"/>
</dbReference>
<dbReference type="NCBIfam" id="TIGR00229">
    <property type="entry name" value="sensory_box"/>
    <property type="match status" value="1"/>
</dbReference>
<evidence type="ECO:0000313" key="16">
    <source>
        <dbReference type="EMBL" id="PWW01758.1"/>
    </source>
</evidence>
<keyword evidence="17" id="KW-1185">Reference proteome</keyword>
<dbReference type="InterPro" id="IPR000014">
    <property type="entry name" value="PAS"/>
</dbReference>
<keyword evidence="4" id="KW-0808">Transferase</keyword>
<dbReference type="Pfam" id="PF02518">
    <property type="entry name" value="HATPase_c"/>
    <property type="match status" value="1"/>
</dbReference>
<evidence type="ECO:0000259" key="14">
    <source>
        <dbReference type="PROSITE" id="PS50110"/>
    </source>
</evidence>
<dbReference type="SMART" id="SM00388">
    <property type="entry name" value="HisKA"/>
    <property type="match status" value="1"/>
</dbReference>
<evidence type="ECO:0000256" key="4">
    <source>
        <dbReference type="ARBA" id="ARBA00022679"/>
    </source>
</evidence>
<dbReference type="PROSITE" id="PS50112">
    <property type="entry name" value="PAS"/>
    <property type="match status" value="1"/>
</dbReference>
<dbReference type="FunFam" id="3.30.565.10:FF:000010">
    <property type="entry name" value="Sensor histidine kinase RcsC"/>
    <property type="match status" value="1"/>
</dbReference>
<dbReference type="InterPro" id="IPR005467">
    <property type="entry name" value="His_kinase_dom"/>
</dbReference>
<evidence type="ECO:0000256" key="9">
    <source>
        <dbReference type="ARBA" id="ARBA00064003"/>
    </source>
</evidence>
<evidence type="ECO:0000256" key="3">
    <source>
        <dbReference type="ARBA" id="ARBA00022553"/>
    </source>
</evidence>
<dbReference type="Gene3D" id="3.40.50.2300">
    <property type="match status" value="2"/>
</dbReference>
<dbReference type="InterPro" id="IPR003661">
    <property type="entry name" value="HisK_dim/P_dom"/>
</dbReference>
<dbReference type="SUPFAM" id="SSF47384">
    <property type="entry name" value="Homodimeric domain of signal transducing histidine kinase"/>
    <property type="match status" value="1"/>
</dbReference>
<dbReference type="Pfam" id="PF12860">
    <property type="entry name" value="PAS_7"/>
    <property type="match status" value="3"/>
</dbReference>
<dbReference type="InterPro" id="IPR035965">
    <property type="entry name" value="PAS-like_dom_sf"/>
</dbReference>
<keyword evidence="7" id="KW-0067">ATP-binding</keyword>
<dbReference type="Gene3D" id="1.10.287.130">
    <property type="match status" value="1"/>
</dbReference>
<feature type="region of interest" description="Disordered" evidence="12">
    <location>
        <begin position="59"/>
        <end position="78"/>
    </location>
</feature>
<dbReference type="EMBL" id="QGTR01000002">
    <property type="protein sequence ID" value="PWW01758.1"/>
    <property type="molecule type" value="Genomic_DNA"/>
</dbReference>
<dbReference type="InterPro" id="IPR036890">
    <property type="entry name" value="HATPase_C_sf"/>
</dbReference>
<dbReference type="InterPro" id="IPR036097">
    <property type="entry name" value="HisK_dim/P_sf"/>
</dbReference>
<evidence type="ECO:0000256" key="5">
    <source>
        <dbReference type="ARBA" id="ARBA00022741"/>
    </source>
</evidence>
<dbReference type="SMART" id="SM00091">
    <property type="entry name" value="PAS"/>
    <property type="match status" value="5"/>
</dbReference>
<dbReference type="PROSITE" id="PS50109">
    <property type="entry name" value="HIS_KIN"/>
    <property type="match status" value="1"/>
</dbReference>
<dbReference type="PRINTS" id="PR00344">
    <property type="entry name" value="BCTRLSENSOR"/>
</dbReference>
<evidence type="ECO:0000256" key="8">
    <source>
        <dbReference type="ARBA" id="ARBA00023012"/>
    </source>
</evidence>
<dbReference type="PROSITE" id="PS50110">
    <property type="entry name" value="RESPONSE_REGULATORY"/>
    <property type="match status" value="2"/>
</dbReference>
<dbReference type="SUPFAM" id="SSF52172">
    <property type="entry name" value="CheY-like"/>
    <property type="match status" value="2"/>
</dbReference>
<dbReference type="Pfam" id="PF00512">
    <property type="entry name" value="HisKA"/>
    <property type="match status" value="1"/>
</dbReference>
<feature type="domain" description="Histidine kinase" evidence="13">
    <location>
        <begin position="764"/>
        <end position="985"/>
    </location>
</feature>
<dbReference type="SUPFAM" id="SSF55874">
    <property type="entry name" value="ATPase domain of HSP90 chaperone/DNA topoisomerase II/histidine kinase"/>
    <property type="match status" value="1"/>
</dbReference>
<dbReference type="CDD" id="cd16922">
    <property type="entry name" value="HATPase_EvgS-ArcB-TorS-like"/>
    <property type="match status" value="1"/>
</dbReference>
<dbReference type="SMART" id="SM00448">
    <property type="entry name" value="REC"/>
    <property type="match status" value="2"/>
</dbReference>
<evidence type="ECO:0000256" key="1">
    <source>
        <dbReference type="ARBA" id="ARBA00000085"/>
    </source>
</evidence>
<keyword evidence="3 11" id="KW-0597">Phosphoprotein</keyword>
<dbReference type="FunFam" id="1.10.287.130:FF:000002">
    <property type="entry name" value="Two-component osmosensing histidine kinase"/>
    <property type="match status" value="1"/>
</dbReference>
<evidence type="ECO:0000313" key="17">
    <source>
        <dbReference type="Proteomes" id="UP000246352"/>
    </source>
</evidence>
<evidence type="ECO:0000256" key="12">
    <source>
        <dbReference type="SAM" id="MobiDB-lite"/>
    </source>
</evidence>
<dbReference type="Proteomes" id="UP000246352">
    <property type="component" value="Unassembled WGS sequence"/>
</dbReference>
<evidence type="ECO:0000256" key="10">
    <source>
        <dbReference type="ARBA" id="ARBA00068150"/>
    </source>
</evidence>
<dbReference type="Gene3D" id="3.30.565.10">
    <property type="entry name" value="Histidine kinase-like ATPase, C-terminal domain"/>
    <property type="match status" value="1"/>
</dbReference>
<evidence type="ECO:0000259" key="13">
    <source>
        <dbReference type="PROSITE" id="PS50109"/>
    </source>
</evidence>
<protein>
    <recommendedName>
        <fullName evidence="10">Sensory/regulatory protein RpfC</fullName>
        <ecNumber evidence="2">2.7.13.3</ecNumber>
    </recommendedName>
</protein>
<evidence type="ECO:0000256" key="2">
    <source>
        <dbReference type="ARBA" id="ARBA00012438"/>
    </source>
</evidence>
<evidence type="ECO:0000259" key="15">
    <source>
        <dbReference type="PROSITE" id="PS50112"/>
    </source>
</evidence>
<dbReference type="CDD" id="cd00130">
    <property type="entry name" value="PAS"/>
    <property type="match status" value="1"/>
</dbReference>
<comment type="subunit">
    <text evidence="9">At low DSF concentrations, interacts with RpfF.</text>
</comment>
<gene>
    <name evidence="16" type="ORF">DFR52_102422</name>
</gene>
<dbReference type="Pfam" id="PF08448">
    <property type="entry name" value="PAS_4"/>
    <property type="match status" value="2"/>
</dbReference>
<dbReference type="EC" id="2.7.13.3" evidence="2"/>
<feature type="domain" description="Response regulatory" evidence="14">
    <location>
        <begin position="1003"/>
        <end position="1124"/>
    </location>
</feature>
<reference evidence="16 17" key="1">
    <citation type="submission" date="2018-05" db="EMBL/GenBank/DDBJ databases">
        <title>Genomic Encyclopedia of Type Strains, Phase IV (KMG-IV): sequencing the most valuable type-strain genomes for metagenomic binning, comparative biology and taxonomic classification.</title>
        <authorList>
            <person name="Goeker M."/>
        </authorList>
    </citation>
    <scope>NUCLEOTIDE SEQUENCE [LARGE SCALE GENOMIC DNA]</scope>
    <source>
        <strain evidence="16 17">DSM 16791</strain>
    </source>
</reference>
<feature type="domain" description="Response regulatory" evidence="14">
    <location>
        <begin position="1199"/>
        <end position="1319"/>
    </location>
</feature>
<feature type="domain" description="PAS" evidence="15">
    <location>
        <begin position="353"/>
        <end position="398"/>
    </location>
</feature>
<dbReference type="SMART" id="SM00387">
    <property type="entry name" value="HATPase_c"/>
    <property type="match status" value="1"/>
</dbReference>
<dbReference type="InterPro" id="IPR013656">
    <property type="entry name" value="PAS_4"/>
</dbReference>
<dbReference type="SUPFAM" id="SSF55785">
    <property type="entry name" value="PYP-like sensor domain (PAS domain)"/>
    <property type="match status" value="5"/>
</dbReference>
<sequence length="1330" mass="146476">MGQGRHMMDDSDSALADACTAVSRDTQPAFIKDSELRYYAVNKAYAELWNLDPADLIGSKSQQSFEPGEQNDRDEKERRTLVFGKDQVALFSHPAKDGRYRIRIRRERQANGKLFIVGHFETIAGVRFETGAPAQSGGSAFDPDNADVVLRGDYDLLKSAIEQARQPMGVFDRQGRLVAASAGYRAAAGPWEEQHLPCGGLIRRAADRVSVTSPAQPAAVAGPAGRVTARLREVFDSIDIGVVMYDPDDTLIYVNPAMQALSDGAYRLEPGMTLRTLLEASWPAKSDATREEWVAKRTRAQHVYNEASIEQISNGRWIRLVNHRLADGSILGLRMDVTDLKQREILLEEQIVENSLYRAILDDLPITTFVKDENFQYVYVNRSHGRLTGLSREEVIGKDDFALFGDQGLALRAADKEVMDGKGDREVEVPLSTPDGETLTLLDHKTCFIDPKGQRFLLGSTLDITALKWRENEVFEARRIAELHRSDLESTLDAMQMGVVVVDRDLSVELANTAFFRIWKLQPRDDVIGKPFRQFIDVNRHNEIYAVAQEEWEDYVESRLAEISKGYVEPREFSRADGRTVIYSVRALSDGKRLVSYYDITELKQRERELNQARSEVEQAAVLMHDAADAMAQGLFIFSHGEVQFFNQAFLDMVGISGDIVRIGSSTESLFHFFAERGEYGEGDEAIAVRDRIIDWHRNRIPHTLERQSRTGRWLRIDAKPGADETMIVTYTDITEAKNREAELQQLLGKAEIADRAKSEFLANMSHEIRTPMNGVLGMAELLSRTELDTRQRTFTDIIVKSGNALLSIINDILDFSKIDAGQMVLDDAPFDIRETIEDVATLVSARAAEKDVELIVRIDPSLTSRVVGDVGRVRQIVTNLVGNAIKFTEVGHVLLELSVEPRPNAFLALTLRVKDTGIGIPAEKLEAVFDKFSQVDNSSTRRHEGTGLGLAITARLVELMNGTITAESEPGDGSLFTVQLEMPTDRTGAKPKAAPIDVTGARVLVIDDNKINRAILIEQLSAWGFDACAAVSGEEGEQVLDAAARHDIAVDAVILDYHMPDRDGLMVARSIRTRFSAASLPIIMLTSMDIRSAEPGLAQIDVQATMMKPARSSLLLETLVDVLQRSDRRHPPLRPAPPSAGGSAPRVIGMSAQAGAVDALPGTAAVSPAAVPASDAGRASPQSTAGIRVPGASAVRLDVLVAEDNEVNQIVFSQILEELGVTYRIVGNGEQAVSAWRSDRPALILMDVSMPVKNGHQAAAEIRQAETLDAGLGRTPVIGVTAHALTGDRERCLEAGMDDYLSKPISPEKLEAKIREWLPADIAARIASV</sequence>
<dbReference type="PANTHER" id="PTHR45339:SF1">
    <property type="entry name" value="HYBRID SIGNAL TRANSDUCTION HISTIDINE KINASE J"/>
    <property type="match status" value="1"/>
</dbReference>
<feature type="modified residue" description="4-aspartylphosphate" evidence="11">
    <location>
        <position position="1057"/>
    </location>
</feature>
<evidence type="ECO:0000256" key="11">
    <source>
        <dbReference type="PROSITE-ProRule" id="PRU00169"/>
    </source>
</evidence>
<organism evidence="16 17">
    <name type="scientific">Hoeflea marina</name>
    <dbReference type="NCBI Taxonomy" id="274592"/>
    <lineage>
        <taxon>Bacteria</taxon>
        <taxon>Pseudomonadati</taxon>
        <taxon>Pseudomonadota</taxon>
        <taxon>Alphaproteobacteria</taxon>
        <taxon>Hyphomicrobiales</taxon>
        <taxon>Rhizobiaceae</taxon>
        <taxon>Hoeflea</taxon>
    </lineage>
</organism>
<comment type="caution">
    <text evidence="16">The sequence shown here is derived from an EMBL/GenBank/DDBJ whole genome shotgun (WGS) entry which is preliminary data.</text>
</comment>
<dbReference type="InterPro" id="IPR003594">
    <property type="entry name" value="HATPase_dom"/>
</dbReference>
<dbReference type="GO" id="GO:0000155">
    <property type="term" value="F:phosphorelay sensor kinase activity"/>
    <property type="evidence" value="ECO:0007669"/>
    <property type="project" value="InterPro"/>
</dbReference>
<accession>A0A317PPB8</accession>
<comment type="catalytic activity">
    <reaction evidence="1">
        <text>ATP + protein L-histidine = ADP + protein N-phospho-L-histidine.</text>
        <dbReference type="EC" id="2.7.13.3"/>
    </reaction>
</comment>
<dbReference type="Gene3D" id="3.30.450.20">
    <property type="entry name" value="PAS domain"/>
    <property type="match status" value="5"/>
</dbReference>
<keyword evidence="8" id="KW-0902">Two-component regulatory system</keyword>
<dbReference type="Pfam" id="PF00072">
    <property type="entry name" value="Response_reg"/>
    <property type="match status" value="2"/>
</dbReference>
<feature type="modified residue" description="4-aspartylphosphate" evidence="11">
    <location>
        <position position="1248"/>
    </location>
</feature>
<evidence type="ECO:0000256" key="7">
    <source>
        <dbReference type="ARBA" id="ARBA00022840"/>
    </source>
</evidence>
<keyword evidence="5" id="KW-0547">Nucleotide-binding</keyword>
<dbReference type="GO" id="GO:0005524">
    <property type="term" value="F:ATP binding"/>
    <property type="evidence" value="ECO:0007669"/>
    <property type="project" value="UniProtKB-KW"/>
</dbReference>
<keyword evidence="6 16" id="KW-0418">Kinase</keyword>